<dbReference type="FunFam" id="3.20.20.80:FF:000028">
    <property type="entry name" value="Chitinase domain-containing protein 1"/>
    <property type="match status" value="1"/>
</dbReference>
<dbReference type="InterPro" id="IPR011583">
    <property type="entry name" value="Chitinase_II/V-like_cat"/>
</dbReference>
<organism evidence="9 10">
    <name type="scientific">Polyplax serrata</name>
    <name type="common">Common mouse louse</name>
    <dbReference type="NCBI Taxonomy" id="468196"/>
    <lineage>
        <taxon>Eukaryota</taxon>
        <taxon>Metazoa</taxon>
        <taxon>Ecdysozoa</taxon>
        <taxon>Arthropoda</taxon>
        <taxon>Hexapoda</taxon>
        <taxon>Insecta</taxon>
        <taxon>Pterygota</taxon>
        <taxon>Neoptera</taxon>
        <taxon>Paraneoptera</taxon>
        <taxon>Psocodea</taxon>
        <taxon>Troctomorpha</taxon>
        <taxon>Phthiraptera</taxon>
        <taxon>Anoplura</taxon>
        <taxon>Polyplacidae</taxon>
        <taxon>Polyplax</taxon>
    </lineage>
</organism>
<evidence type="ECO:0000256" key="2">
    <source>
        <dbReference type="ARBA" id="ARBA00004613"/>
    </source>
</evidence>
<evidence type="ECO:0000256" key="3">
    <source>
        <dbReference type="ARBA" id="ARBA00009336"/>
    </source>
</evidence>
<dbReference type="Pfam" id="PF00704">
    <property type="entry name" value="Glyco_hydro_18"/>
    <property type="match status" value="1"/>
</dbReference>
<dbReference type="EMBL" id="JAWJWE010000036">
    <property type="protein sequence ID" value="KAK6629971.1"/>
    <property type="molecule type" value="Genomic_DNA"/>
</dbReference>
<dbReference type="GO" id="GO:0005975">
    <property type="term" value="P:carbohydrate metabolic process"/>
    <property type="evidence" value="ECO:0007669"/>
    <property type="project" value="InterPro"/>
</dbReference>
<dbReference type="Proteomes" id="UP001372834">
    <property type="component" value="Unassembled WGS sequence"/>
</dbReference>
<dbReference type="PROSITE" id="PS51910">
    <property type="entry name" value="GH18_2"/>
    <property type="match status" value="1"/>
</dbReference>
<dbReference type="PANTHER" id="PTHR46066">
    <property type="entry name" value="CHITINASE DOMAIN-CONTAINING PROTEIN 1 FAMILY MEMBER"/>
    <property type="match status" value="1"/>
</dbReference>
<dbReference type="InterPro" id="IPR017853">
    <property type="entry name" value="GH"/>
</dbReference>
<dbReference type="SUPFAM" id="SSF51445">
    <property type="entry name" value="(Trans)glycosidases"/>
    <property type="match status" value="1"/>
</dbReference>
<dbReference type="GO" id="GO:0070492">
    <property type="term" value="F:oligosaccharide binding"/>
    <property type="evidence" value="ECO:0007669"/>
    <property type="project" value="TreeGrafter"/>
</dbReference>
<keyword evidence="5" id="KW-0732">Signal</keyword>
<keyword evidence="4" id="KW-0964">Secreted</keyword>
<comment type="similarity">
    <text evidence="3">Belongs to the glycosyl hydrolase 18 family.</text>
</comment>
<dbReference type="GO" id="GO:0005576">
    <property type="term" value="C:extracellular region"/>
    <property type="evidence" value="ECO:0007669"/>
    <property type="project" value="UniProtKB-SubCell"/>
</dbReference>
<dbReference type="Gene3D" id="3.10.50.10">
    <property type="match status" value="1"/>
</dbReference>
<evidence type="ECO:0000256" key="7">
    <source>
        <dbReference type="ARBA" id="ARBA00040976"/>
    </source>
</evidence>
<evidence type="ECO:0000256" key="4">
    <source>
        <dbReference type="ARBA" id="ARBA00022525"/>
    </source>
</evidence>
<evidence type="ECO:0000256" key="1">
    <source>
        <dbReference type="ARBA" id="ARBA00004371"/>
    </source>
</evidence>
<dbReference type="InterPro" id="IPR029070">
    <property type="entry name" value="Chitinase_insertion_sf"/>
</dbReference>
<dbReference type="CDD" id="cd02876">
    <property type="entry name" value="GH18_SI-CLP"/>
    <property type="match status" value="1"/>
</dbReference>
<protein>
    <recommendedName>
        <fullName evidence="7">Chitinase domain-containing protein 1</fullName>
    </recommendedName>
</protein>
<dbReference type="GO" id="GO:0012505">
    <property type="term" value="C:endomembrane system"/>
    <property type="evidence" value="ECO:0007669"/>
    <property type="project" value="TreeGrafter"/>
</dbReference>
<dbReference type="PANTHER" id="PTHR46066:SF2">
    <property type="entry name" value="CHITINASE DOMAIN-CONTAINING PROTEIN 1"/>
    <property type="match status" value="1"/>
</dbReference>
<evidence type="ECO:0000313" key="9">
    <source>
        <dbReference type="EMBL" id="KAK6629971.1"/>
    </source>
</evidence>
<dbReference type="InterPro" id="IPR001223">
    <property type="entry name" value="Glyco_hydro18_cat"/>
</dbReference>
<feature type="domain" description="GH18" evidence="8">
    <location>
        <begin position="57"/>
        <end position="368"/>
    </location>
</feature>
<name>A0AAN8P3B0_POLSC</name>
<dbReference type="GO" id="GO:0005764">
    <property type="term" value="C:lysosome"/>
    <property type="evidence" value="ECO:0007669"/>
    <property type="project" value="UniProtKB-SubCell"/>
</dbReference>
<comment type="caution">
    <text evidence="9">The sequence shown here is derived from an EMBL/GenBank/DDBJ whole genome shotgun (WGS) entry which is preliminary data.</text>
</comment>
<keyword evidence="6" id="KW-0458">Lysosome</keyword>
<evidence type="ECO:0000256" key="6">
    <source>
        <dbReference type="ARBA" id="ARBA00023228"/>
    </source>
</evidence>
<evidence type="ECO:0000313" key="10">
    <source>
        <dbReference type="Proteomes" id="UP001372834"/>
    </source>
</evidence>
<dbReference type="FunFam" id="3.10.50.10:FF:000002">
    <property type="entry name" value="Chitinase domain-containing protein 1"/>
    <property type="match status" value="1"/>
</dbReference>
<evidence type="ECO:0000256" key="5">
    <source>
        <dbReference type="ARBA" id="ARBA00022729"/>
    </source>
</evidence>
<evidence type="ECO:0000259" key="8">
    <source>
        <dbReference type="PROSITE" id="PS51910"/>
    </source>
</evidence>
<dbReference type="Gene3D" id="3.20.20.80">
    <property type="entry name" value="Glycosidases"/>
    <property type="match status" value="1"/>
</dbReference>
<comment type="subcellular location">
    <subcellularLocation>
        <location evidence="1">Lysosome</location>
    </subcellularLocation>
    <subcellularLocation>
        <location evidence="2">Secreted</location>
    </subcellularLocation>
</comment>
<dbReference type="SMART" id="SM00636">
    <property type="entry name" value="Glyco_18"/>
    <property type="match status" value="1"/>
</dbReference>
<reference evidence="9 10" key="1">
    <citation type="submission" date="2023-10" db="EMBL/GenBank/DDBJ databases">
        <title>Genomes of two closely related lineages of the louse Polyplax serrata with different host specificities.</title>
        <authorList>
            <person name="Martinu J."/>
            <person name="Tarabai H."/>
            <person name="Stefka J."/>
            <person name="Hypsa V."/>
        </authorList>
    </citation>
    <scope>NUCLEOTIDE SEQUENCE [LARGE SCALE GENOMIC DNA]</scope>
    <source>
        <strain evidence="9">HR10_N</strain>
    </source>
</reference>
<accession>A0AAN8P3B0</accession>
<sequence>MTSVASNAVQFGSFIFRGPQSDCVISRNLVTSEPKSKDIIVEHGTYHEKTDIRNFEGRILGYVTPWNGHGYDVAKLFSQKFSYISPVWLQIRRKETLLYEVGGKHDIDTKWMEELKKNNNEIKITPRVLFDGWTVNDFTILLTNKSEQIELSNTLIKVCSNSKFSGIVLEIWLQVGGHIRSNILIDFIQSLSQRVKNNSLELILVIPPLRGLENEIFTAEHFNKLREYVDFFSLMTYDYSNPQRPGPNSPINWVKKCVLSLVPDETAEKRSKILLGLNFYGNDYTISGGGPIIGHDYVRLLKCYKGKLKFDNESMENFFEVRCNGEKHLVFYPTLFSISARLELARQLGTGISIWEIGQGLDYFYDLI</sequence>
<proteinExistence type="inferred from homology"/>
<gene>
    <name evidence="9" type="ORF">RUM43_003792</name>
</gene>
<dbReference type="GO" id="GO:0008061">
    <property type="term" value="F:chitin binding"/>
    <property type="evidence" value="ECO:0007669"/>
    <property type="project" value="InterPro"/>
</dbReference>
<dbReference type="AlphaFoldDB" id="A0AAN8P3B0"/>